<keyword evidence="2" id="KW-1185">Reference proteome</keyword>
<protein>
    <submittedName>
        <fullName evidence="1">Uncharacterized protein</fullName>
    </submittedName>
</protein>
<proteinExistence type="predicted"/>
<accession>H3AE37</accession>
<evidence type="ECO:0000313" key="1">
    <source>
        <dbReference type="Ensembl" id="ENSLACP00000007908.1"/>
    </source>
</evidence>
<dbReference type="InParanoid" id="H3AE37"/>
<sequence>IFFKLEKTILVLKMNKKKRFFIYNNFFKIENPAMLILRWCCIERKVSVGEETQITLSSRYSSKGRGDKILQYCHGPHCHSVIK</sequence>
<organism evidence="1 2">
    <name type="scientific">Latimeria chalumnae</name>
    <name type="common">Coelacanth</name>
    <dbReference type="NCBI Taxonomy" id="7897"/>
    <lineage>
        <taxon>Eukaryota</taxon>
        <taxon>Metazoa</taxon>
        <taxon>Chordata</taxon>
        <taxon>Craniata</taxon>
        <taxon>Vertebrata</taxon>
        <taxon>Euteleostomi</taxon>
        <taxon>Coelacanthiformes</taxon>
        <taxon>Coelacanthidae</taxon>
        <taxon>Latimeria</taxon>
    </lineage>
</organism>
<evidence type="ECO:0000313" key="2">
    <source>
        <dbReference type="Proteomes" id="UP000008672"/>
    </source>
</evidence>
<reference evidence="2" key="1">
    <citation type="submission" date="2011-08" db="EMBL/GenBank/DDBJ databases">
        <title>The draft genome of Latimeria chalumnae.</title>
        <authorList>
            <person name="Di Palma F."/>
            <person name="Alfoldi J."/>
            <person name="Johnson J."/>
            <person name="Berlin A."/>
            <person name="Gnerre S."/>
            <person name="Jaffe D."/>
            <person name="MacCallum I."/>
            <person name="Young S."/>
            <person name="Walker B.J."/>
            <person name="Lander E."/>
            <person name="Lindblad-Toh K."/>
        </authorList>
    </citation>
    <scope>NUCLEOTIDE SEQUENCE [LARGE SCALE GENOMIC DNA]</scope>
    <source>
        <strain evidence="2">Wild caught</strain>
    </source>
</reference>
<name>H3AE37_LATCH</name>
<dbReference type="AlphaFoldDB" id="H3AE37"/>
<dbReference type="Proteomes" id="UP000008672">
    <property type="component" value="Unassembled WGS sequence"/>
</dbReference>
<dbReference type="Bgee" id="ENSLACG00000006998">
    <property type="expression patterns" value="Expressed in muscle tissue and 4 other cell types or tissues"/>
</dbReference>
<reference evidence="1" key="2">
    <citation type="submission" date="2025-08" db="UniProtKB">
        <authorList>
            <consortium name="Ensembl"/>
        </authorList>
    </citation>
    <scope>IDENTIFICATION</scope>
</reference>
<dbReference type="EMBL" id="AFYH01217359">
    <property type="status" value="NOT_ANNOTATED_CDS"/>
    <property type="molecule type" value="Genomic_DNA"/>
</dbReference>
<reference evidence="1" key="3">
    <citation type="submission" date="2025-09" db="UniProtKB">
        <authorList>
            <consortium name="Ensembl"/>
        </authorList>
    </citation>
    <scope>IDENTIFICATION</scope>
</reference>
<dbReference type="Ensembl" id="ENSLACT00000007974.1">
    <property type="protein sequence ID" value="ENSLACP00000007908.1"/>
    <property type="gene ID" value="ENSLACG00000006998.1"/>
</dbReference>
<dbReference type="HOGENOM" id="CLU_2564368_0_0_1"/>